<organism evidence="4 6">
    <name type="scientific">Pseudomonas reinekei</name>
    <dbReference type="NCBI Taxonomy" id="395598"/>
    <lineage>
        <taxon>Bacteria</taxon>
        <taxon>Pseudomonadati</taxon>
        <taxon>Pseudomonadota</taxon>
        <taxon>Gammaproteobacteria</taxon>
        <taxon>Pseudomonadales</taxon>
        <taxon>Pseudomonadaceae</taxon>
        <taxon>Pseudomonas</taxon>
    </lineage>
</organism>
<dbReference type="Proteomes" id="UP000460142">
    <property type="component" value="Unassembled WGS sequence"/>
</dbReference>
<name>A0A1H0I493_PSERE</name>
<dbReference type="EMBL" id="MSTQ01000004">
    <property type="protein sequence ID" value="OLU04117.1"/>
    <property type="molecule type" value="Genomic_DNA"/>
</dbReference>
<evidence type="ECO:0000313" key="2">
    <source>
        <dbReference type="EMBL" id="KAB0486889.1"/>
    </source>
</evidence>
<dbReference type="EMBL" id="LT629709">
    <property type="protein sequence ID" value="SDO26226.1"/>
    <property type="molecule type" value="Genomic_DNA"/>
</dbReference>
<feature type="transmembrane region" description="Helical" evidence="1">
    <location>
        <begin position="107"/>
        <end position="129"/>
    </location>
</feature>
<accession>A0A1H0I493</accession>
<protein>
    <submittedName>
        <fullName evidence="2 4">Anti-sigma factor</fullName>
    </submittedName>
</protein>
<reference evidence="3" key="2">
    <citation type="submission" date="2017-01" db="EMBL/GenBank/DDBJ databases">
        <authorList>
            <person name="Mah S.A."/>
            <person name="Swanson W.J."/>
            <person name="Moy G.W."/>
            <person name="Vacquier V.D."/>
        </authorList>
    </citation>
    <scope>NUCLEOTIDE SEQUENCE [LARGE SCALE GENOMIC DNA]</scope>
    <source>
        <strain evidence="3">MT1</strain>
    </source>
</reference>
<dbReference type="Proteomes" id="UP000198549">
    <property type="component" value="Chromosome I"/>
</dbReference>
<evidence type="ECO:0000256" key="1">
    <source>
        <dbReference type="SAM" id="Phobius"/>
    </source>
</evidence>
<dbReference type="EMBL" id="VZPS01000004">
    <property type="protein sequence ID" value="KAB0486889.1"/>
    <property type="molecule type" value="Genomic_DNA"/>
</dbReference>
<dbReference type="Proteomes" id="UP000186756">
    <property type="component" value="Unassembled WGS sequence"/>
</dbReference>
<evidence type="ECO:0000313" key="4">
    <source>
        <dbReference type="EMBL" id="SDO26226.1"/>
    </source>
</evidence>
<reference evidence="5" key="3">
    <citation type="submission" date="2017-01" db="EMBL/GenBank/DDBJ databases">
        <authorList>
            <person name="Poblete-Castro I."/>
        </authorList>
    </citation>
    <scope>NUCLEOTIDE SEQUENCE [LARGE SCALE GENOMIC DNA]</scope>
    <source>
        <strain evidence="5">DSM 18361 / CCUG 53116 / MT1</strain>
    </source>
</reference>
<proteinExistence type="predicted"/>
<evidence type="ECO:0000313" key="5">
    <source>
        <dbReference type="Proteomes" id="UP000186756"/>
    </source>
</evidence>
<keyword evidence="1 4" id="KW-0812">Transmembrane</keyword>
<dbReference type="OrthoDB" id="6843348at2"/>
<sequence>MTTVGDDALLLAYVNGELSPQQCQEIEQLMEHSPDVAERVFCLMASTLPYPEAFARQAIPPVPESLVQKIDALSKQSLPPRPDAQVSRKTHAPAASFVERMFGKPRLGWLAVAFATGAACYGLVLQAGFLGGAARTHNPVQPPTLAQNQPSPWVQQAASYQQLYTRDTVDLVTPDPGIVARTVSDIRQVDGLALRIPDLSSAGLTFKGVQRLRFNQKALVQLIYLPQTGAPIALCVMKEPKPDQSPAQLRVAQMNVVVWRQSELGYALIGEPEGVDLNAVARLVADRSAGQLFASRLTPLWIAATRE</sequence>
<dbReference type="AlphaFoldDB" id="A0A1H0I493"/>
<evidence type="ECO:0000313" key="7">
    <source>
        <dbReference type="Proteomes" id="UP000460142"/>
    </source>
</evidence>
<dbReference type="RefSeq" id="WP_075945850.1">
    <property type="nucleotide sequence ID" value="NZ_LT629709.1"/>
</dbReference>
<reference evidence="2 7" key="4">
    <citation type="submission" date="2019-09" db="EMBL/GenBank/DDBJ databases">
        <title>Draft genome sequences of 48 bacterial type strains from the CCUG.</title>
        <authorList>
            <person name="Tunovic T."/>
            <person name="Pineiro-Iglesias B."/>
            <person name="Unosson C."/>
            <person name="Inganas E."/>
            <person name="Ohlen M."/>
            <person name="Cardew S."/>
            <person name="Jensie-Markopoulos S."/>
            <person name="Salva-Serra F."/>
            <person name="Jaen-Luchoro D."/>
            <person name="Karlsson R."/>
            <person name="Svensson-Stadler L."/>
            <person name="Chun J."/>
            <person name="Moore E."/>
        </authorList>
    </citation>
    <scope>NUCLEOTIDE SEQUENCE [LARGE SCALE GENOMIC DNA]</scope>
    <source>
        <strain evidence="2 7">CCUG 53116</strain>
    </source>
</reference>
<evidence type="ECO:0000313" key="6">
    <source>
        <dbReference type="Proteomes" id="UP000198549"/>
    </source>
</evidence>
<keyword evidence="1" id="KW-1133">Transmembrane helix</keyword>
<gene>
    <name evidence="3" type="ORF">BVK86_07630</name>
    <name evidence="2" type="ORF">F7R15_08460</name>
    <name evidence="4" type="ORF">SAMN04490202_0364</name>
</gene>
<evidence type="ECO:0000313" key="3">
    <source>
        <dbReference type="EMBL" id="OLU04117.1"/>
    </source>
</evidence>
<keyword evidence="5" id="KW-1185">Reference proteome</keyword>
<reference evidence="4 6" key="1">
    <citation type="submission" date="2016-10" db="EMBL/GenBank/DDBJ databases">
        <authorList>
            <person name="de Groot N.N."/>
        </authorList>
    </citation>
    <scope>NUCLEOTIDE SEQUENCE [LARGE SCALE GENOMIC DNA]</scope>
    <source>
        <strain evidence="4 6">BS3776</strain>
    </source>
</reference>
<keyword evidence="1" id="KW-0472">Membrane</keyword>